<dbReference type="Gene3D" id="1.20.1290.10">
    <property type="entry name" value="AhpD-like"/>
    <property type="match status" value="1"/>
</dbReference>
<dbReference type="PANTHER" id="PTHR34846:SF11">
    <property type="entry name" value="4-CARBOXYMUCONOLACTONE DECARBOXYLASE FAMILY PROTEIN (AFU_ORTHOLOGUE AFUA_6G11590)"/>
    <property type="match status" value="1"/>
</dbReference>
<keyword evidence="2" id="KW-1185">Reference proteome</keyword>
<dbReference type="InterPro" id="IPR029032">
    <property type="entry name" value="AhpD-like"/>
</dbReference>
<dbReference type="EMBL" id="PDNV01000004">
    <property type="protein sequence ID" value="PLC54640.1"/>
    <property type="molecule type" value="Genomic_DNA"/>
</dbReference>
<sequence length="183" mass="20330">MTSARISPPPLETMTATQRRIYDATISNLGSPIGPRMVLLNHPEIAEKWFDLAKVLKAASFPDSVRELAILLAARHWDAEFEWYAHEPNAKKAGLPVEAIEAIRRNQPASFGDELHSAVYNYVTHLLSHHNVDDDVYNAAYEQLGKIGLIELTVLLGHYSNVALTLIAHRVSLPEGTPSPFAR</sequence>
<evidence type="ECO:0000313" key="1">
    <source>
        <dbReference type="EMBL" id="PLC54640.1"/>
    </source>
</evidence>
<proteinExistence type="predicted"/>
<dbReference type="SUPFAM" id="SSF69118">
    <property type="entry name" value="AhpD-like"/>
    <property type="match status" value="1"/>
</dbReference>
<comment type="caution">
    <text evidence="1">The sequence shown here is derived from an EMBL/GenBank/DDBJ whole genome shotgun (WGS) entry which is preliminary data.</text>
</comment>
<evidence type="ECO:0000313" key="2">
    <source>
        <dbReference type="Proteomes" id="UP000234328"/>
    </source>
</evidence>
<organism evidence="1 2">
    <name type="scientific">Pollutimonas nitritireducens</name>
    <dbReference type="NCBI Taxonomy" id="2045209"/>
    <lineage>
        <taxon>Bacteria</taxon>
        <taxon>Pseudomonadati</taxon>
        <taxon>Pseudomonadota</taxon>
        <taxon>Betaproteobacteria</taxon>
        <taxon>Burkholderiales</taxon>
        <taxon>Alcaligenaceae</taxon>
        <taxon>Pollutimonas</taxon>
    </lineage>
</organism>
<dbReference type="AlphaFoldDB" id="A0A2N4UI19"/>
<gene>
    <name evidence="1" type="ORF">CR155_07745</name>
</gene>
<name>A0A2N4UI19_9BURK</name>
<dbReference type="PANTHER" id="PTHR34846">
    <property type="entry name" value="4-CARBOXYMUCONOLACTONE DECARBOXYLASE FAMILY PROTEIN (AFU_ORTHOLOGUE AFUA_6G11590)"/>
    <property type="match status" value="1"/>
</dbReference>
<dbReference type="Proteomes" id="UP000234328">
    <property type="component" value="Unassembled WGS sequence"/>
</dbReference>
<reference evidence="1 2" key="1">
    <citation type="submission" date="2017-10" db="EMBL/GenBank/DDBJ databases">
        <title>Two draft genome sequences of Pusillimonas sp. strains isolated from a nitrate- and radionuclide-contaminated groundwater in Russia.</title>
        <authorList>
            <person name="Grouzdev D.S."/>
            <person name="Tourova T.P."/>
            <person name="Goeva M.A."/>
            <person name="Babich T.L."/>
            <person name="Sokolova D.S."/>
            <person name="Abdullin R."/>
            <person name="Poltaraus A.B."/>
            <person name="Toshchakov S.V."/>
            <person name="Nazina T.N."/>
        </authorList>
    </citation>
    <scope>NUCLEOTIDE SEQUENCE [LARGE SCALE GENOMIC DNA]</scope>
    <source>
        <strain evidence="1 2">JR1/69-2-13</strain>
    </source>
</reference>
<protein>
    <submittedName>
        <fullName evidence="1">Carboxymuconolactone decarboxylase</fullName>
    </submittedName>
</protein>
<accession>A0A2N4UI19</accession>